<keyword evidence="2" id="KW-1003">Cell membrane</keyword>
<dbReference type="Gene3D" id="1.20.1250.20">
    <property type="entry name" value="MFS general substrate transporter like domains"/>
    <property type="match status" value="1"/>
</dbReference>
<dbReference type="RefSeq" id="WP_120704775.1">
    <property type="nucleotide sequence ID" value="NZ_CP032694.1"/>
</dbReference>
<feature type="transmembrane region" description="Helical" evidence="6">
    <location>
        <begin position="313"/>
        <end position="336"/>
    </location>
</feature>
<keyword evidence="8" id="KW-1185">Reference proteome</keyword>
<evidence type="ECO:0000256" key="3">
    <source>
        <dbReference type="ARBA" id="ARBA00022692"/>
    </source>
</evidence>
<sequence length="411" mass="44345">MFVLKPLAQRSISLLWAGQVLAATGSEFYMVAVVWIAADFIGSSAGYVSALQSGALLFGSLFGGILTDRWRHSTTMISVDVLRALLLLILSVAGLMHLMSLPLLMMLAGCIALLTAAFDPSLQATLPTIAVDPDLRHATNGLFDATRRMARILGPSMIALVNGFLPKSQFFTVTAATFLLSALAVWLAIGRFPSARRRREFSGMAAVVDGVLGGWRMARGHAAILYGLFTNLMGNIAWAMGILLGMILHLRETSADPLTDYSLMMTAYGVGNVTANLILSNMKPRRPVVWIIAAKLIFGAGVFLLPLVHDRLWLMTIACLAAINGPFENLAMLHLMQTRSEPHRLAQIYRLLMCAIFLGLFLAYLMSPSLFAWFGIGPSIMGAGAAVFVSGLIGIGLLAWRQSHPVDAKPA</sequence>
<feature type="transmembrane region" description="Helical" evidence="6">
    <location>
        <begin position="348"/>
        <end position="366"/>
    </location>
</feature>
<evidence type="ECO:0000313" key="8">
    <source>
        <dbReference type="Proteomes" id="UP000282195"/>
    </source>
</evidence>
<dbReference type="GO" id="GO:0005886">
    <property type="term" value="C:plasma membrane"/>
    <property type="evidence" value="ECO:0007669"/>
    <property type="project" value="UniProtKB-SubCell"/>
</dbReference>
<feature type="transmembrane region" description="Helical" evidence="6">
    <location>
        <begin position="44"/>
        <end position="65"/>
    </location>
</feature>
<dbReference type="Proteomes" id="UP000282195">
    <property type="component" value="Chromosome"/>
</dbReference>
<dbReference type="GO" id="GO:0022857">
    <property type="term" value="F:transmembrane transporter activity"/>
    <property type="evidence" value="ECO:0007669"/>
    <property type="project" value="InterPro"/>
</dbReference>
<dbReference type="PANTHER" id="PTHR23513">
    <property type="entry name" value="INTEGRAL MEMBRANE EFFLUX PROTEIN-RELATED"/>
    <property type="match status" value="1"/>
</dbReference>
<dbReference type="SUPFAM" id="SSF103473">
    <property type="entry name" value="MFS general substrate transporter"/>
    <property type="match status" value="1"/>
</dbReference>
<dbReference type="OrthoDB" id="9775268at2"/>
<feature type="transmembrane region" description="Helical" evidence="6">
    <location>
        <begin position="170"/>
        <end position="189"/>
    </location>
</feature>
<dbReference type="PANTHER" id="PTHR23513:SF6">
    <property type="entry name" value="MAJOR FACILITATOR SUPERFAMILY ASSOCIATED DOMAIN-CONTAINING PROTEIN"/>
    <property type="match status" value="1"/>
</dbReference>
<dbReference type="InterPro" id="IPR011701">
    <property type="entry name" value="MFS"/>
</dbReference>
<evidence type="ECO:0000313" key="7">
    <source>
        <dbReference type="EMBL" id="AYG59770.1"/>
    </source>
</evidence>
<dbReference type="InterPro" id="IPR036259">
    <property type="entry name" value="MFS_trans_sf"/>
</dbReference>
<feature type="transmembrane region" description="Helical" evidence="6">
    <location>
        <begin position="288"/>
        <end position="307"/>
    </location>
</feature>
<dbReference type="EMBL" id="CP032694">
    <property type="protein sequence ID" value="AYG59770.1"/>
    <property type="molecule type" value="Genomic_DNA"/>
</dbReference>
<protein>
    <submittedName>
        <fullName evidence="7">MFS transporter</fullName>
    </submittedName>
</protein>
<proteinExistence type="predicted"/>
<evidence type="ECO:0000256" key="4">
    <source>
        <dbReference type="ARBA" id="ARBA00022989"/>
    </source>
</evidence>
<dbReference type="Pfam" id="PF07690">
    <property type="entry name" value="MFS_1"/>
    <property type="match status" value="1"/>
</dbReference>
<dbReference type="KEGG" id="rjg:CCGE525_13860"/>
<feature type="transmembrane region" description="Helical" evidence="6">
    <location>
        <begin position="223"/>
        <end position="249"/>
    </location>
</feature>
<keyword evidence="4 6" id="KW-1133">Transmembrane helix</keyword>
<name>A0A387FK62_9HYPH</name>
<feature type="transmembrane region" description="Helical" evidence="6">
    <location>
        <begin position="12"/>
        <end position="38"/>
    </location>
</feature>
<evidence type="ECO:0000256" key="6">
    <source>
        <dbReference type="SAM" id="Phobius"/>
    </source>
</evidence>
<feature type="transmembrane region" description="Helical" evidence="6">
    <location>
        <begin position="372"/>
        <end position="400"/>
    </location>
</feature>
<dbReference type="CDD" id="cd06173">
    <property type="entry name" value="MFS_MefA_like"/>
    <property type="match status" value="1"/>
</dbReference>
<evidence type="ECO:0000256" key="1">
    <source>
        <dbReference type="ARBA" id="ARBA00004651"/>
    </source>
</evidence>
<keyword evidence="5 6" id="KW-0472">Membrane</keyword>
<keyword evidence="3 6" id="KW-0812">Transmembrane</keyword>
<evidence type="ECO:0000256" key="5">
    <source>
        <dbReference type="ARBA" id="ARBA00023136"/>
    </source>
</evidence>
<reference evidence="7 8" key="1">
    <citation type="submission" date="2018-10" db="EMBL/GenBank/DDBJ databases">
        <title>Rhizobium etli, R. leguminosarum and a new Rhizobium genospecies from Phaseolus dumosus.</title>
        <authorList>
            <person name="Ramirez-Puebla S.T."/>
            <person name="Rogel-Hernandez M.A."/>
            <person name="Guerrero G."/>
            <person name="Ormeno-Orrillo E."/>
            <person name="Martinez-Romero J.C."/>
            <person name="Negrete-Yankelevich S."/>
            <person name="Martinez-Romero E."/>
        </authorList>
    </citation>
    <scope>NUCLEOTIDE SEQUENCE [LARGE SCALE GENOMIC DNA]</scope>
    <source>
        <strain evidence="7 8">CCGE525</strain>
    </source>
</reference>
<organism evidence="7 8">
    <name type="scientific">Rhizobium jaguaris</name>
    <dbReference type="NCBI Taxonomy" id="1312183"/>
    <lineage>
        <taxon>Bacteria</taxon>
        <taxon>Pseudomonadati</taxon>
        <taxon>Pseudomonadota</taxon>
        <taxon>Alphaproteobacteria</taxon>
        <taxon>Hyphomicrobiales</taxon>
        <taxon>Rhizobiaceae</taxon>
        <taxon>Rhizobium/Agrobacterium group</taxon>
        <taxon>Rhizobium</taxon>
    </lineage>
</organism>
<comment type="subcellular location">
    <subcellularLocation>
        <location evidence="1">Cell membrane</location>
        <topology evidence="1">Multi-pass membrane protein</topology>
    </subcellularLocation>
</comment>
<accession>A0A387FK62</accession>
<evidence type="ECO:0000256" key="2">
    <source>
        <dbReference type="ARBA" id="ARBA00022475"/>
    </source>
</evidence>
<feature type="transmembrane region" description="Helical" evidence="6">
    <location>
        <begin position="261"/>
        <end position="279"/>
    </location>
</feature>
<dbReference type="AlphaFoldDB" id="A0A387FK62"/>
<gene>
    <name evidence="7" type="ORF">CCGE525_13860</name>
</gene>
<feature type="transmembrane region" description="Helical" evidence="6">
    <location>
        <begin position="85"/>
        <end position="118"/>
    </location>
</feature>